<evidence type="ECO:0000313" key="3">
    <source>
        <dbReference type="Proteomes" id="UP001283361"/>
    </source>
</evidence>
<feature type="region of interest" description="Disordered" evidence="1">
    <location>
        <begin position="62"/>
        <end position="192"/>
    </location>
</feature>
<dbReference type="Proteomes" id="UP001283361">
    <property type="component" value="Unassembled WGS sequence"/>
</dbReference>
<sequence>MKSWMRSNPGENVTIYDIPQLLSAAHNEILTPKNIISGFTCTEIFPFNQMVFSETDYAPSTTTDEVNGALYEGKGQDEPGPFAQWDEPGLSAQRDEPGPSAQRDEPGLSAQRDEPGPSAQRDEPGPSAQQDEPGPSAQWDELGPSAQRDEPGPSTMPPTPNTATHFSYVSPMDIRPLPKADRPQVTRRGRKK</sequence>
<dbReference type="EMBL" id="JAWDGP010002514">
    <property type="protein sequence ID" value="KAK3782368.1"/>
    <property type="molecule type" value="Genomic_DNA"/>
</dbReference>
<name>A0AAE1DUT8_9GAST</name>
<protein>
    <submittedName>
        <fullName evidence="2">Uncharacterized protein</fullName>
    </submittedName>
</protein>
<evidence type="ECO:0000313" key="2">
    <source>
        <dbReference type="EMBL" id="KAK3782368.1"/>
    </source>
</evidence>
<proteinExistence type="predicted"/>
<gene>
    <name evidence="2" type="ORF">RRG08_027916</name>
</gene>
<feature type="compositionally biased region" description="Basic and acidic residues" evidence="1">
    <location>
        <begin position="93"/>
        <end position="124"/>
    </location>
</feature>
<keyword evidence="3" id="KW-1185">Reference proteome</keyword>
<evidence type="ECO:0000256" key="1">
    <source>
        <dbReference type="SAM" id="MobiDB-lite"/>
    </source>
</evidence>
<accession>A0AAE1DUT8</accession>
<reference evidence="2" key="1">
    <citation type="journal article" date="2023" name="G3 (Bethesda)">
        <title>A reference genome for the long-term kleptoplast-retaining sea slug Elysia crispata morphotype clarki.</title>
        <authorList>
            <person name="Eastman K.E."/>
            <person name="Pendleton A.L."/>
            <person name="Shaikh M.A."/>
            <person name="Suttiyut T."/>
            <person name="Ogas R."/>
            <person name="Tomko P."/>
            <person name="Gavelis G."/>
            <person name="Widhalm J.R."/>
            <person name="Wisecaver J.H."/>
        </authorList>
    </citation>
    <scope>NUCLEOTIDE SEQUENCE</scope>
    <source>
        <strain evidence="2">ECLA1</strain>
    </source>
</reference>
<comment type="caution">
    <text evidence="2">The sequence shown here is derived from an EMBL/GenBank/DDBJ whole genome shotgun (WGS) entry which is preliminary data.</text>
</comment>
<organism evidence="2 3">
    <name type="scientific">Elysia crispata</name>
    <name type="common">lettuce slug</name>
    <dbReference type="NCBI Taxonomy" id="231223"/>
    <lineage>
        <taxon>Eukaryota</taxon>
        <taxon>Metazoa</taxon>
        <taxon>Spiralia</taxon>
        <taxon>Lophotrochozoa</taxon>
        <taxon>Mollusca</taxon>
        <taxon>Gastropoda</taxon>
        <taxon>Heterobranchia</taxon>
        <taxon>Euthyneura</taxon>
        <taxon>Panpulmonata</taxon>
        <taxon>Sacoglossa</taxon>
        <taxon>Placobranchoidea</taxon>
        <taxon>Plakobranchidae</taxon>
        <taxon>Elysia</taxon>
    </lineage>
</organism>
<dbReference type="AlphaFoldDB" id="A0AAE1DUT8"/>